<dbReference type="InterPro" id="IPR005467">
    <property type="entry name" value="His_kinase_dom"/>
</dbReference>
<organism evidence="10 11">
    <name type="scientific">Methanoculleus frigidifontis</name>
    <dbReference type="NCBI Taxonomy" id="2584085"/>
    <lineage>
        <taxon>Archaea</taxon>
        <taxon>Methanobacteriati</taxon>
        <taxon>Methanobacteriota</taxon>
        <taxon>Stenosarchaea group</taxon>
        <taxon>Methanomicrobia</taxon>
        <taxon>Methanomicrobiales</taxon>
        <taxon>Methanomicrobiaceae</taxon>
        <taxon>Methanoculleus</taxon>
    </lineage>
</organism>
<evidence type="ECO:0000256" key="1">
    <source>
        <dbReference type="ARBA" id="ARBA00000085"/>
    </source>
</evidence>
<dbReference type="Pfam" id="PF08448">
    <property type="entry name" value="PAS_4"/>
    <property type="match status" value="2"/>
</dbReference>
<keyword evidence="7" id="KW-0067">ATP-binding</keyword>
<evidence type="ECO:0000313" key="11">
    <source>
        <dbReference type="Proteomes" id="UP001168338"/>
    </source>
</evidence>
<dbReference type="Gene3D" id="3.30.565.10">
    <property type="entry name" value="Histidine kinase-like ATPase, C-terminal domain"/>
    <property type="match status" value="1"/>
</dbReference>
<name>A0ABT8M7I1_9EURY</name>
<evidence type="ECO:0000259" key="9">
    <source>
        <dbReference type="PROSITE" id="PS50112"/>
    </source>
</evidence>
<keyword evidence="11" id="KW-1185">Reference proteome</keyword>
<keyword evidence="3" id="KW-0597">Phosphoprotein</keyword>
<dbReference type="InterPro" id="IPR036890">
    <property type="entry name" value="HATPase_C_sf"/>
</dbReference>
<evidence type="ECO:0000259" key="8">
    <source>
        <dbReference type="PROSITE" id="PS50109"/>
    </source>
</evidence>
<dbReference type="SUPFAM" id="SSF55785">
    <property type="entry name" value="PYP-like sensor domain (PAS domain)"/>
    <property type="match status" value="2"/>
</dbReference>
<dbReference type="CDD" id="cd00130">
    <property type="entry name" value="PAS"/>
    <property type="match status" value="1"/>
</dbReference>
<evidence type="ECO:0000256" key="3">
    <source>
        <dbReference type="ARBA" id="ARBA00022553"/>
    </source>
</evidence>
<feature type="domain" description="Histidine kinase" evidence="8">
    <location>
        <begin position="449"/>
        <end position="539"/>
    </location>
</feature>
<dbReference type="InterPro" id="IPR011495">
    <property type="entry name" value="Sig_transdc_His_kin_sub2_dim/P"/>
</dbReference>
<keyword evidence="4" id="KW-0808">Transferase</keyword>
<evidence type="ECO:0000256" key="5">
    <source>
        <dbReference type="ARBA" id="ARBA00022741"/>
    </source>
</evidence>
<dbReference type="SUPFAM" id="SSF55874">
    <property type="entry name" value="ATPase domain of HSP90 chaperone/DNA topoisomerase II/histidine kinase"/>
    <property type="match status" value="1"/>
</dbReference>
<comment type="caution">
    <text evidence="10">The sequence shown here is derived from an EMBL/GenBank/DDBJ whole genome shotgun (WGS) entry which is preliminary data.</text>
</comment>
<evidence type="ECO:0000256" key="6">
    <source>
        <dbReference type="ARBA" id="ARBA00022777"/>
    </source>
</evidence>
<accession>A0ABT8M7I1</accession>
<dbReference type="SMART" id="SM00091">
    <property type="entry name" value="PAS"/>
    <property type="match status" value="2"/>
</dbReference>
<protein>
    <recommendedName>
        <fullName evidence="2">histidine kinase</fullName>
        <ecNumber evidence="2">2.7.13.3</ecNumber>
    </recommendedName>
</protein>
<evidence type="ECO:0000256" key="2">
    <source>
        <dbReference type="ARBA" id="ARBA00012438"/>
    </source>
</evidence>
<dbReference type="Gene3D" id="3.30.450.20">
    <property type="entry name" value="PAS domain"/>
    <property type="match status" value="2"/>
</dbReference>
<dbReference type="PANTHER" id="PTHR41523">
    <property type="entry name" value="TWO-COMPONENT SYSTEM SENSOR PROTEIN"/>
    <property type="match status" value="1"/>
</dbReference>
<dbReference type="PROSITE" id="PS50112">
    <property type="entry name" value="PAS"/>
    <property type="match status" value="1"/>
</dbReference>
<dbReference type="InterPro" id="IPR013656">
    <property type="entry name" value="PAS_4"/>
</dbReference>
<dbReference type="PROSITE" id="PS50109">
    <property type="entry name" value="HIS_KIN"/>
    <property type="match status" value="1"/>
</dbReference>
<proteinExistence type="predicted"/>
<evidence type="ECO:0000256" key="4">
    <source>
        <dbReference type="ARBA" id="ARBA00022679"/>
    </source>
</evidence>
<comment type="catalytic activity">
    <reaction evidence="1">
        <text>ATP + protein L-histidine = ADP + protein N-phospho-L-histidine.</text>
        <dbReference type="EC" id="2.7.13.3"/>
    </reaction>
</comment>
<dbReference type="InterPro" id="IPR000014">
    <property type="entry name" value="PAS"/>
</dbReference>
<evidence type="ECO:0000313" key="10">
    <source>
        <dbReference type="EMBL" id="MDN7023887.1"/>
    </source>
</evidence>
<keyword evidence="5" id="KW-0547">Nucleotide-binding</keyword>
<sequence>MHDTFAMQFRRIYIHPHRKKYRERVMDDTTRKELSRIRNILTSNPRGMSISDISEEMGLNRNSVAKYLNMLLVGGHAEMRTVAAAKVYYPSRRVPISAMLDFSSDCILVLDSNLQIIQANDSLLKCMQAERDTVIGRSPRSLPPGPLSDPELQEAIGRAMQGSEQTREITAEMGGTRRHYRIKIVPTAFEEGNSGLTILLEDITDERGAQEALQQSEARYRAIVEDQTEYIARFTPEGKITFINEAYARHLGIPRSELRGRDARAIIPDDGQSGLQEKIRAVNSASPMTTWEACADTPAGEEHWHQWVVRGLFDEQGNRLEYQAVGRDITDLKRSLKEKEILLQEVHQRVNNSLQLISSLLHLQNFTIANDESRTIIQDMQNRIRALSLVYETLYQSRDLSRIDPGRYLTRAAADLLADHEGAQERIHMNVTADETTLDIEQAIACGLIITELVQNALSHAFPGGRSGEIRIAIRNAEERCVLAVSDTGVGLPGSIDIHTAESLGLSLVRALVTHQLEGEITVDRSGGTAYTITFPYPAPAGGSA</sequence>
<dbReference type="Pfam" id="PF07568">
    <property type="entry name" value="HisKA_2"/>
    <property type="match status" value="1"/>
</dbReference>
<reference evidence="10" key="1">
    <citation type="submission" date="2019-05" db="EMBL/GenBank/DDBJ databases">
        <title>Methanoculleus sp. FWC-SCC1, a methanogenic archaeon isolated from deep marine cold seep.</title>
        <authorList>
            <person name="Chen Y.-W."/>
            <person name="Chen S.-C."/>
            <person name="Teng N.-H."/>
            <person name="Lai M.-C."/>
        </authorList>
    </citation>
    <scope>NUCLEOTIDE SEQUENCE</scope>
    <source>
        <strain evidence="10">FWC-SCC1</strain>
    </source>
</reference>
<dbReference type="Proteomes" id="UP001168338">
    <property type="component" value="Unassembled WGS sequence"/>
</dbReference>
<dbReference type="EC" id="2.7.13.3" evidence="2"/>
<dbReference type="EMBL" id="VCYH01000002">
    <property type="protein sequence ID" value="MDN7023887.1"/>
    <property type="molecule type" value="Genomic_DNA"/>
</dbReference>
<gene>
    <name evidence="10" type="ORF">FGU65_03095</name>
</gene>
<feature type="domain" description="PAS" evidence="9">
    <location>
        <begin position="216"/>
        <end position="286"/>
    </location>
</feature>
<dbReference type="InterPro" id="IPR035965">
    <property type="entry name" value="PAS-like_dom_sf"/>
</dbReference>
<dbReference type="InterPro" id="IPR003594">
    <property type="entry name" value="HATPase_dom"/>
</dbReference>
<dbReference type="NCBIfam" id="TIGR00229">
    <property type="entry name" value="sensory_box"/>
    <property type="match status" value="2"/>
</dbReference>
<dbReference type="SMART" id="SM00387">
    <property type="entry name" value="HATPase_c"/>
    <property type="match status" value="1"/>
</dbReference>
<keyword evidence="6" id="KW-0418">Kinase</keyword>
<evidence type="ECO:0000256" key="7">
    <source>
        <dbReference type="ARBA" id="ARBA00022840"/>
    </source>
</evidence>
<dbReference type="Pfam" id="PF02518">
    <property type="entry name" value="HATPase_c"/>
    <property type="match status" value="1"/>
</dbReference>
<dbReference type="PANTHER" id="PTHR41523:SF8">
    <property type="entry name" value="ETHYLENE RESPONSE SENSOR PROTEIN"/>
    <property type="match status" value="1"/>
</dbReference>